<dbReference type="EMBL" id="JAUEDM010000001">
    <property type="protein sequence ID" value="KAK3331002.1"/>
    <property type="molecule type" value="Genomic_DNA"/>
</dbReference>
<dbReference type="Proteomes" id="UP001283341">
    <property type="component" value="Unassembled WGS sequence"/>
</dbReference>
<sequence>MTKTLCDYPRVGARSTGPGHVVVRVPLPTAVQTSTDLAYCELDCNQTPFPLETCFPSSIMTKPNKFPRNPATLFLVAAEGPIPCKPDNLQDNIGRLHSPFSEQNLGISQPIVSGNCTRSRRAGEQRFDQFMVRDMLANLADGTWLDATHVLFQEGPIRCSNLRQPSWTEQASSGTRLDMALYVRTVYRTIDIVPSSTVERTSANQGANSEPGS</sequence>
<comment type="caution">
    <text evidence="1">The sequence shown here is derived from an EMBL/GenBank/DDBJ whole genome shotgun (WGS) entry which is preliminary data.</text>
</comment>
<gene>
    <name evidence="1" type="ORF">B0H66DRAFT_587290</name>
</gene>
<protein>
    <submittedName>
        <fullName evidence="1">Uncharacterized protein</fullName>
    </submittedName>
</protein>
<accession>A0AAE0IU62</accession>
<reference evidence="1" key="1">
    <citation type="journal article" date="2023" name="Mol. Phylogenet. Evol.">
        <title>Genome-scale phylogeny and comparative genomics of the fungal order Sordariales.</title>
        <authorList>
            <person name="Hensen N."/>
            <person name="Bonometti L."/>
            <person name="Westerberg I."/>
            <person name="Brannstrom I.O."/>
            <person name="Guillou S."/>
            <person name="Cros-Aarteil S."/>
            <person name="Calhoun S."/>
            <person name="Haridas S."/>
            <person name="Kuo A."/>
            <person name="Mondo S."/>
            <person name="Pangilinan J."/>
            <person name="Riley R."/>
            <person name="LaButti K."/>
            <person name="Andreopoulos B."/>
            <person name="Lipzen A."/>
            <person name="Chen C."/>
            <person name="Yan M."/>
            <person name="Daum C."/>
            <person name="Ng V."/>
            <person name="Clum A."/>
            <person name="Steindorff A."/>
            <person name="Ohm R.A."/>
            <person name="Martin F."/>
            <person name="Silar P."/>
            <person name="Natvig D.O."/>
            <person name="Lalanne C."/>
            <person name="Gautier V."/>
            <person name="Ament-Velasquez S.L."/>
            <person name="Kruys A."/>
            <person name="Hutchinson M.I."/>
            <person name="Powell A.J."/>
            <person name="Barry K."/>
            <person name="Miller A.N."/>
            <person name="Grigoriev I.V."/>
            <person name="Debuchy R."/>
            <person name="Gladieux P."/>
            <person name="Hiltunen Thoren M."/>
            <person name="Johannesson H."/>
        </authorList>
    </citation>
    <scope>NUCLEOTIDE SEQUENCE</scope>
    <source>
        <strain evidence="1">CBS 118394</strain>
    </source>
</reference>
<reference evidence="1" key="2">
    <citation type="submission" date="2023-06" db="EMBL/GenBank/DDBJ databases">
        <authorList>
            <consortium name="Lawrence Berkeley National Laboratory"/>
            <person name="Haridas S."/>
            <person name="Hensen N."/>
            <person name="Bonometti L."/>
            <person name="Westerberg I."/>
            <person name="Brannstrom I.O."/>
            <person name="Guillou S."/>
            <person name="Cros-Aarteil S."/>
            <person name="Calhoun S."/>
            <person name="Kuo A."/>
            <person name="Mondo S."/>
            <person name="Pangilinan J."/>
            <person name="Riley R."/>
            <person name="Labutti K."/>
            <person name="Andreopoulos B."/>
            <person name="Lipzen A."/>
            <person name="Chen C."/>
            <person name="Yanf M."/>
            <person name="Daum C."/>
            <person name="Ng V."/>
            <person name="Clum A."/>
            <person name="Steindorff A."/>
            <person name="Ohm R."/>
            <person name="Martin F."/>
            <person name="Silar P."/>
            <person name="Natvig D."/>
            <person name="Lalanne C."/>
            <person name="Gautier V."/>
            <person name="Ament-Velasquez S.L."/>
            <person name="Kruys A."/>
            <person name="Hutchinson M.I."/>
            <person name="Powell A.J."/>
            <person name="Barry K."/>
            <person name="Miller A.N."/>
            <person name="Grigoriev I.V."/>
            <person name="Debuchy R."/>
            <person name="Gladieux P."/>
            <person name="Thoren M.H."/>
            <person name="Johannesson H."/>
        </authorList>
    </citation>
    <scope>NUCLEOTIDE SEQUENCE</scope>
    <source>
        <strain evidence="1">CBS 118394</strain>
    </source>
</reference>
<keyword evidence="2" id="KW-1185">Reference proteome</keyword>
<evidence type="ECO:0000313" key="2">
    <source>
        <dbReference type="Proteomes" id="UP001283341"/>
    </source>
</evidence>
<dbReference type="AlphaFoldDB" id="A0AAE0IU62"/>
<name>A0AAE0IU62_9PEZI</name>
<proteinExistence type="predicted"/>
<evidence type="ECO:0000313" key="1">
    <source>
        <dbReference type="EMBL" id="KAK3331002.1"/>
    </source>
</evidence>
<organism evidence="1 2">
    <name type="scientific">Apodospora peruviana</name>
    <dbReference type="NCBI Taxonomy" id="516989"/>
    <lineage>
        <taxon>Eukaryota</taxon>
        <taxon>Fungi</taxon>
        <taxon>Dikarya</taxon>
        <taxon>Ascomycota</taxon>
        <taxon>Pezizomycotina</taxon>
        <taxon>Sordariomycetes</taxon>
        <taxon>Sordariomycetidae</taxon>
        <taxon>Sordariales</taxon>
        <taxon>Lasiosphaeriaceae</taxon>
        <taxon>Apodospora</taxon>
    </lineage>
</organism>